<dbReference type="Gene3D" id="3.30.200.20">
    <property type="entry name" value="Phosphorylase Kinase, domain 1"/>
    <property type="match status" value="1"/>
</dbReference>
<dbReference type="SUPFAM" id="SSF56112">
    <property type="entry name" value="Protein kinase-like (PK-like)"/>
    <property type="match status" value="1"/>
</dbReference>
<dbReference type="InterPro" id="IPR011009">
    <property type="entry name" value="Kinase-like_dom_sf"/>
</dbReference>
<dbReference type="OMA" id="TAYGKEC"/>
<keyword evidence="4 8" id="KW-0547">Nucleotide-binding</keyword>
<evidence type="ECO:0000259" key="9">
    <source>
        <dbReference type="PROSITE" id="PS50011"/>
    </source>
</evidence>
<dbReference type="InterPro" id="IPR008271">
    <property type="entry name" value="Ser/Thr_kinase_AS"/>
</dbReference>
<dbReference type="Proteomes" id="UP000825935">
    <property type="component" value="Chromosome 30"/>
</dbReference>
<dbReference type="InterPro" id="IPR050205">
    <property type="entry name" value="CDPK_Ser/Thr_kinases"/>
</dbReference>
<dbReference type="PROSITE" id="PS50011">
    <property type="entry name" value="PROTEIN_KINASE_DOM"/>
    <property type="match status" value="1"/>
</dbReference>
<proteinExistence type="inferred from homology"/>
<keyword evidence="3" id="KW-0808">Transferase</keyword>
<evidence type="ECO:0000256" key="3">
    <source>
        <dbReference type="ARBA" id="ARBA00022679"/>
    </source>
</evidence>
<name>A0A8T2R384_CERRI</name>
<sequence>MYANTRVTSVLVHTGCLRIVEMGNCLDFFSTDEPDDPLPSSAHLPLPACDHPNAETLALSSSSTLSSKHDARGFSRILPFSTPSDLAALYELGSELGRGQSGIVRRCTSRISGARFACKSIPKLRLRTIDDIKGIVHEINIMKRLSDRTFSYGSGIQGCNIAHLHEVVEESAFVHLIIELCNGGELFDRIIKVKRYSEARAAHLMKSLLETIKFCHGMGIIHRDLKPENILLLDHSDDSTIKLVDFGLALEFSPGQKFSGMAGSVYYMAPEVLLGKYSEEIDIWSAGVIMYVLLSGVPPFNGHTEERIFSAIQEGRLDFTSEPWSTISPEAKDLISRMLCVDVVSRCTLAQALEHPWIISQNTMANTSVPLSCTLKEHPDPAMNVNDASSTEKDTPCFDDRSTIKPHGSCRNLDPSGGVVLAHFCGPTALDFAQSESVKAELILLMQALLDGLEKGSLSLAEWLPKLRLQFGWTCTLLTTSALEETLLVHVGPENYVIAHDKLRKKLAWKTSKPRRLCRIDDRSRSTRLLGSPIQPVF</sequence>
<keyword evidence="5" id="KW-0418">Kinase</keyword>
<dbReference type="PANTHER" id="PTHR24349">
    <property type="entry name" value="SERINE/THREONINE-PROTEIN KINASE"/>
    <property type="match status" value="1"/>
</dbReference>
<dbReference type="PROSITE" id="PS00107">
    <property type="entry name" value="PROTEIN_KINASE_ATP"/>
    <property type="match status" value="1"/>
</dbReference>
<comment type="function">
    <text evidence="7">CIPK serine-threonine protein kinases interact with CBL proteins. Binding of a CBL protein to the regulatory NAF domain of CIPK protein lead to the activation of the kinase in a calcium-dependent manner.</text>
</comment>
<keyword evidence="6 8" id="KW-0067">ATP-binding</keyword>
<evidence type="ECO:0000256" key="8">
    <source>
        <dbReference type="PROSITE-ProRule" id="PRU10141"/>
    </source>
</evidence>
<keyword evidence="11" id="KW-1185">Reference proteome</keyword>
<evidence type="ECO:0000256" key="7">
    <source>
        <dbReference type="ARBA" id="ARBA00058225"/>
    </source>
</evidence>
<evidence type="ECO:0000256" key="5">
    <source>
        <dbReference type="ARBA" id="ARBA00022777"/>
    </source>
</evidence>
<evidence type="ECO:0000313" key="11">
    <source>
        <dbReference type="Proteomes" id="UP000825935"/>
    </source>
</evidence>
<dbReference type="AlphaFoldDB" id="A0A8T2R384"/>
<dbReference type="InterPro" id="IPR000719">
    <property type="entry name" value="Prot_kinase_dom"/>
</dbReference>
<feature type="binding site" evidence="8">
    <location>
        <position position="119"/>
    </location>
    <ligand>
        <name>ATP</name>
        <dbReference type="ChEBI" id="CHEBI:30616"/>
    </ligand>
</feature>
<dbReference type="GO" id="GO:0005524">
    <property type="term" value="F:ATP binding"/>
    <property type="evidence" value="ECO:0007669"/>
    <property type="project" value="UniProtKB-UniRule"/>
</dbReference>
<dbReference type="Gene3D" id="1.10.510.10">
    <property type="entry name" value="Transferase(Phosphotransferase) domain 1"/>
    <property type="match status" value="1"/>
</dbReference>
<keyword evidence="2" id="KW-0723">Serine/threonine-protein kinase</keyword>
<gene>
    <name evidence="10" type="ORF">KP509_30G065500</name>
</gene>
<dbReference type="InterPro" id="IPR017441">
    <property type="entry name" value="Protein_kinase_ATP_BS"/>
</dbReference>
<comment type="similarity">
    <text evidence="1">Belongs to the protein kinase superfamily. CAMK Ser/Thr protein kinase family. SNF1 subfamily.</text>
</comment>
<dbReference type="OrthoDB" id="40902at2759"/>
<organism evidence="10 11">
    <name type="scientific">Ceratopteris richardii</name>
    <name type="common">Triangle waterfern</name>
    <dbReference type="NCBI Taxonomy" id="49495"/>
    <lineage>
        <taxon>Eukaryota</taxon>
        <taxon>Viridiplantae</taxon>
        <taxon>Streptophyta</taxon>
        <taxon>Embryophyta</taxon>
        <taxon>Tracheophyta</taxon>
        <taxon>Polypodiopsida</taxon>
        <taxon>Polypodiidae</taxon>
        <taxon>Polypodiales</taxon>
        <taxon>Pteridineae</taxon>
        <taxon>Pteridaceae</taxon>
        <taxon>Parkerioideae</taxon>
        <taxon>Ceratopteris</taxon>
    </lineage>
</organism>
<evidence type="ECO:0000256" key="2">
    <source>
        <dbReference type="ARBA" id="ARBA00022527"/>
    </source>
</evidence>
<dbReference type="Pfam" id="PF00069">
    <property type="entry name" value="Pkinase"/>
    <property type="match status" value="1"/>
</dbReference>
<evidence type="ECO:0000313" key="10">
    <source>
        <dbReference type="EMBL" id="KAH7290819.1"/>
    </source>
</evidence>
<comment type="caution">
    <text evidence="10">The sequence shown here is derived from an EMBL/GenBank/DDBJ whole genome shotgun (WGS) entry which is preliminary data.</text>
</comment>
<evidence type="ECO:0000256" key="4">
    <source>
        <dbReference type="ARBA" id="ARBA00022741"/>
    </source>
</evidence>
<dbReference type="PROSITE" id="PS00108">
    <property type="entry name" value="PROTEIN_KINASE_ST"/>
    <property type="match status" value="1"/>
</dbReference>
<dbReference type="FunFam" id="1.10.510.10:FF:000571">
    <property type="entry name" value="Maternal embryonic leucine zipper kinase"/>
    <property type="match status" value="1"/>
</dbReference>
<dbReference type="CDD" id="cd05117">
    <property type="entry name" value="STKc_CAMK"/>
    <property type="match status" value="1"/>
</dbReference>
<reference evidence="10" key="1">
    <citation type="submission" date="2021-08" db="EMBL/GenBank/DDBJ databases">
        <title>WGS assembly of Ceratopteris richardii.</title>
        <authorList>
            <person name="Marchant D.B."/>
            <person name="Chen G."/>
            <person name="Jenkins J."/>
            <person name="Shu S."/>
            <person name="Leebens-Mack J."/>
            <person name="Grimwood J."/>
            <person name="Schmutz J."/>
            <person name="Soltis P."/>
            <person name="Soltis D."/>
            <person name="Chen Z.-H."/>
        </authorList>
    </citation>
    <scope>NUCLEOTIDE SEQUENCE</scope>
    <source>
        <strain evidence="10">Whitten #5841</strain>
        <tissue evidence="10">Leaf</tissue>
    </source>
</reference>
<evidence type="ECO:0000256" key="6">
    <source>
        <dbReference type="ARBA" id="ARBA00022840"/>
    </source>
</evidence>
<protein>
    <recommendedName>
        <fullName evidence="9">Protein kinase domain-containing protein</fullName>
    </recommendedName>
</protein>
<feature type="domain" description="Protein kinase" evidence="9">
    <location>
        <begin position="90"/>
        <end position="358"/>
    </location>
</feature>
<evidence type="ECO:0000256" key="1">
    <source>
        <dbReference type="ARBA" id="ARBA00006234"/>
    </source>
</evidence>
<dbReference type="SMART" id="SM00220">
    <property type="entry name" value="S_TKc"/>
    <property type="match status" value="1"/>
</dbReference>
<dbReference type="EMBL" id="CM035435">
    <property type="protein sequence ID" value="KAH7290819.1"/>
    <property type="molecule type" value="Genomic_DNA"/>
</dbReference>
<accession>A0A8T2R384</accession>
<dbReference type="GO" id="GO:0004674">
    <property type="term" value="F:protein serine/threonine kinase activity"/>
    <property type="evidence" value="ECO:0007669"/>
    <property type="project" value="UniProtKB-KW"/>
</dbReference>